<dbReference type="SUPFAM" id="SSF50331">
    <property type="entry name" value="MOP-like"/>
    <property type="match status" value="1"/>
</dbReference>
<keyword evidence="4 8" id="KW-0547">Nucleotide-binding</keyword>
<keyword evidence="2 8" id="KW-1003">Cell membrane</keyword>
<dbReference type="PROSITE" id="PS00211">
    <property type="entry name" value="ABC_TRANSPORTER_1"/>
    <property type="match status" value="1"/>
</dbReference>
<comment type="subunit">
    <text evidence="8">The complex is composed of two ATP-binding proteins (PotA), two transmembrane proteins (PotB and PotC) and a solute-binding protein (PotD).</text>
</comment>
<proteinExistence type="inferred from homology"/>
<dbReference type="InterPro" id="IPR017871">
    <property type="entry name" value="ABC_transporter-like_CS"/>
</dbReference>
<evidence type="ECO:0000256" key="5">
    <source>
        <dbReference type="ARBA" id="ARBA00022840"/>
    </source>
</evidence>
<dbReference type="InterPro" id="IPR008995">
    <property type="entry name" value="Mo/tungstate-bd_C_term_dom"/>
</dbReference>
<name>A0ABX0NAS1_9BURK</name>
<evidence type="ECO:0000313" key="11">
    <source>
        <dbReference type="Proteomes" id="UP000621455"/>
    </source>
</evidence>
<dbReference type="InterPro" id="IPR027417">
    <property type="entry name" value="P-loop_NTPase"/>
</dbReference>
<reference evidence="10 11" key="1">
    <citation type="submission" date="2019-10" db="EMBL/GenBank/DDBJ databases">
        <title>Taxonomy of Antarctic Massilia spp.: description of Massilia rubra sp. nov., Massilia aquatica sp. nov., Massilia mucilaginosa sp. nov., Massilia frigida sp. nov. isolated from streams, lakes and regoliths.</title>
        <authorList>
            <person name="Holochova P."/>
            <person name="Sedlacek I."/>
            <person name="Kralova S."/>
            <person name="Maslanova I."/>
            <person name="Busse H.-J."/>
            <person name="Stankova E."/>
            <person name="Vrbovska V."/>
            <person name="Kovarovic V."/>
            <person name="Bartak M."/>
            <person name="Svec P."/>
            <person name="Pantucek R."/>
        </authorList>
    </citation>
    <scope>NUCLEOTIDE SEQUENCE [LARGE SCALE GENOMIC DNA]</scope>
    <source>
        <strain evidence="10 11">CCM 8695</strain>
    </source>
</reference>
<dbReference type="Proteomes" id="UP000621455">
    <property type="component" value="Unassembled WGS sequence"/>
</dbReference>
<protein>
    <recommendedName>
        <fullName evidence="8">Spermidine/putrescine import ATP-binding protein PotA</fullName>
        <ecNumber evidence="8">7.6.2.11</ecNumber>
    </recommendedName>
</protein>
<evidence type="ECO:0000313" key="10">
    <source>
        <dbReference type="EMBL" id="NHZ82239.1"/>
    </source>
</evidence>
<organism evidence="10 11">
    <name type="scientific">Massilia frigida</name>
    <dbReference type="NCBI Taxonomy" id="2609281"/>
    <lineage>
        <taxon>Bacteria</taxon>
        <taxon>Pseudomonadati</taxon>
        <taxon>Pseudomonadota</taxon>
        <taxon>Betaproteobacteria</taxon>
        <taxon>Burkholderiales</taxon>
        <taxon>Oxalobacteraceae</taxon>
        <taxon>Telluria group</taxon>
        <taxon>Massilia</taxon>
    </lineage>
</organism>
<dbReference type="PANTHER" id="PTHR42781">
    <property type="entry name" value="SPERMIDINE/PUTRESCINE IMPORT ATP-BINDING PROTEIN POTA"/>
    <property type="match status" value="1"/>
</dbReference>
<keyword evidence="5 8" id="KW-0067">ATP-binding</keyword>
<evidence type="ECO:0000256" key="6">
    <source>
        <dbReference type="ARBA" id="ARBA00022967"/>
    </source>
</evidence>
<dbReference type="NCBIfam" id="TIGR01187">
    <property type="entry name" value="potA"/>
    <property type="match status" value="1"/>
</dbReference>
<keyword evidence="7 8" id="KW-0472">Membrane</keyword>
<dbReference type="PROSITE" id="PS50893">
    <property type="entry name" value="ABC_TRANSPORTER_2"/>
    <property type="match status" value="1"/>
</dbReference>
<dbReference type="InterPro" id="IPR003439">
    <property type="entry name" value="ABC_transporter-like_ATP-bd"/>
</dbReference>
<evidence type="ECO:0000256" key="7">
    <source>
        <dbReference type="ARBA" id="ARBA00023136"/>
    </source>
</evidence>
<gene>
    <name evidence="8 10" type="primary">potA</name>
    <name evidence="10" type="ORF">F2P44_23590</name>
</gene>
<evidence type="ECO:0000259" key="9">
    <source>
        <dbReference type="PROSITE" id="PS50893"/>
    </source>
</evidence>
<dbReference type="GO" id="GO:0005524">
    <property type="term" value="F:ATP binding"/>
    <property type="evidence" value="ECO:0007669"/>
    <property type="project" value="UniProtKB-KW"/>
</dbReference>
<keyword evidence="1 8" id="KW-0813">Transport</keyword>
<dbReference type="RefSeq" id="WP_167090051.1">
    <property type="nucleotide sequence ID" value="NZ_WHJG01000030.1"/>
</dbReference>
<dbReference type="Gene3D" id="2.40.50.100">
    <property type="match status" value="1"/>
</dbReference>
<keyword evidence="6 8" id="KW-1278">Translocase</keyword>
<dbReference type="EMBL" id="WHJG01000030">
    <property type="protein sequence ID" value="NHZ82239.1"/>
    <property type="molecule type" value="Genomic_DNA"/>
</dbReference>
<keyword evidence="3" id="KW-0997">Cell inner membrane</keyword>
<dbReference type="SUPFAM" id="SSF52540">
    <property type="entry name" value="P-loop containing nucleoside triphosphate hydrolases"/>
    <property type="match status" value="1"/>
</dbReference>
<dbReference type="PANTHER" id="PTHR42781:SF5">
    <property type="entry name" value="PUTRESCINE TRANSPORT ATP-BINDING PROTEIN POTG"/>
    <property type="match status" value="1"/>
</dbReference>
<feature type="domain" description="ABC transporter" evidence="9">
    <location>
        <begin position="13"/>
        <end position="243"/>
    </location>
</feature>
<comment type="caution">
    <text evidence="10">The sequence shown here is derived from an EMBL/GenBank/DDBJ whole genome shotgun (WGS) entry which is preliminary data.</text>
</comment>
<evidence type="ECO:0000256" key="3">
    <source>
        <dbReference type="ARBA" id="ARBA00022519"/>
    </source>
</evidence>
<evidence type="ECO:0000256" key="8">
    <source>
        <dbReference type="RuleBase" id="RU364083"/>
    </source>
</evidence>
<dbReference type="InterPro" id="IPR005893">
    <property type="entry name" value="PotA-like"/>
</dbReference>
<dbReference type="InterPro" id="IPR013611">
    <property type="entry name" value="Transp-assoc_OB_typ2"/>
</dbReference>
<comment type="function">
    <text evidence="8">Part of the ABC transporter complex PotABCD involved in spermidine/putrescine import. Responsible for energy coupling to the transport system.</text>
</comment>
<evidence type="ECO:0000256" key="2">
    <source>
        <dbReference type="ARBA" id="ARBA00022475"/>
    </source>
</evidence>
<dbReference type="InterPro" id="IPR050093">
    <property type="entry name" value="ABC_SmlMolc_Importer"/>
</dbReference>
<keyword evidence="11" id="KW-1185">Reference proteome</keyword>
<evidence type="ECO:0000256" key="1">
    <source>
        <dbReference type="ARBA" id="ARBA00022448"/>
    </source>
</evidence>
<sequence length="377" mass="41257">MTIAQPASPQPFLLIRNLVKAFDGVRAVNDISLAINKGEIFALLGSSGCGKSTLLRMLAGFETPTSGAIELAGQDLVGVPPYERPVNMMFQSYALFPHLTVWDNVAFGLRRDGLAKAAVAERVDQMLALVQLGAYAKRKPHQLSGGQQQRVALARSLAKRPQLLLLDEPLGALDKKLREQTQMELVNIIEQVGVTCVMVTHDQDEAMSMATRIAVMSEGRILQVGAPGDIYETPNCRFVADFIGSVNMFDGHVRVDQPDHVIVETPECRHYVSHGISGTNNMPVSVAVRPEKIALQRDMPGVEQRASAAEDGYNCVAGEIVNVSYFGNETHYQVRMAQGGILKVARTNAARHEEARMERGQRVVAWWDGSDIVVLTN</sequence>
<dbReference type="SMART" id="SM00382">
    <property type="entry name" value="AAA"/>
    <property type="match status" value="1"/>
</dbReference>
<comment type="catalytic activity">
    <reaction evidence="8">
        <text>ATP + H2O + polyamine-[polyamine-binding protein]Side 1 = ADP + phosphate + polyamineSide 2 + [polyamine-binding protein]Side 1.</text>
        <dbReference type="EC" id="7.6.2.11"/>
    </reaction>
</comment>
<dbReference type="Pfam" id="PF08402">
    <property type="entry name" value="TOBE_2"/>
    <property type="match status" value="1"/>
</dbReference>
<comment type="similarity">
    <text evidence="8">Belongs to the ABC transporter superfamily. Spermidine/putrescine importer (TC 3.A.1.11.1) family.</text>
</comment>
<accession>A0ABX0NAS1</accession>
<dbReference type="Gene3D" id="3.40.50.300">
    <property type="entry name" value="P-loop containing nucleotide triphosphate hydrolases"/>
    <property type="match status" value="1"/>
</dbReference>
<dbReference type="InterPro" id="IPR003593">
    <property type="entry name" value="AAA+_ATPase"/>
</dbReference>
<evidence type="ECO:0000256" key="4">
    <source>
        <dbReference type="ARBA" id="ARBA00022741"/>
    </source>
</evidence>
<dbReference type="Pfam" id="PF00005">
    <property type="entry name" value="ABC_tran"/>
    <property type="match status" value="1"/>
</dbReference>
<dbReference type="EC" id="7.6.2.11" evidence="8"/>